<feature type="domain" description="MYND-type" evidence="5">
    <location>
        <begin position="25"/>
        <end position="63"/>
    </location>
</feature>
<dbReference type="SUPFAM" id="SSF144232">
    <property type="entry name" value="HIT/MYND zinc finger-like"/>
    <property type="match status" value="1"/>
</dbReference>
<evidence type="ECO:0000256" key="2">
    <source>
        <dbReference type="ARBA" id="ARBA00022771"/>
    </source>
</evidence>
<sequence length="257" mass="29362">MHSQLYRLSFAFPNPSITTSMPPSCSTCHEEKDNLQVCSKCKETFYCSKECQVADWKSHKKQCKLPALSNIPASLPTPTAPTVPLINTTGQVGQGVLIKAGKNLPLDQRFSEIFLKHPHPTLMTFGIELCPFTELYNMPIAICQTKYPHEDNQPAVYLRIEPSDGFAPFNWQVDYPGDCIVIRKDGKPISKYLVETMYQFHASKLRSPYFEDTYENRVPITPKMFQEFSDQYWRAEKKNGRDIDVLLNGAPHWFATS</sequence>
<evidence type="ECO:0000259" key="5">
    <source>
        <dbReference type="PROSITE" id="PS50865"/>
    </source>
</evidence>
<dbReference type="InterPro" id="IPR002893">
    <property type="entry name" value="Znf_MYND"/>
</dbReference>
<dbReference type="Proteomes" id="UP000521872">
    <property type="component" value="Unassembled WGS sequence"/>
</dbReference>
<keyword evidence="3" id="KW-0862">Zinc</keyword>
<keyword evidence="1" id="KW-0479">Metal-binding</keyword>
<dbReference type="AlphaFoldDB" id="A0A8H4R1V3"/>
<accession>A0A8H4R1V3</accession>
<dbReference type="PROSITE" id="PS01360">
    <property type="entry name" value="ZF_MYND_1"/>
    <property type="match status" value="1"/>
</dbReference>
<evidence type="ECO:0000256" key="4">
    <source>
        <dbReference type="PROSITE-ProRule" id="PRU00134"/>
    </source>
</evidence>
<reference evidence="6 7" key="1">
    <citation type="submission" date="2019-12" db="EMBL/GenBank/DDBJ databases">
        <authorList>
            <person name="Floudas D."/>
            <person name="Bentzer J."/>
            <person name="Ahren D."/>
            <person name="Johansson T."/>
            <person name="Persson P."/>
            <person name="Tunlid A."/>
        </authorList>
    </citation>
    <scope>NUCLEOTIDE SEQUENCE [LARGE SCALE GENOMIC DNA]</scope>
    <source>
        <strain evidence="6 7">CBS 102.39</strain>
    </source>
</reference>
<dbReference type="PROSITE" id="PS50865">
    <property type="entry name" value="ZF_MYND_2"/>
    <property type="match status" value="1"/>
</dbReference>
<evidence type="ECO:0000313" key="7">
    <source>
        <dbReference type="Proteomes" id="UP000521872"/>
    </source>
</evidence>
<dbReference type="Gene3D" id="6.10.140.2220">
    <property type="match status" value="1"/>
</dbReference>
<evidence type="ECO:0000256" key="3">
    <source>
        <dbReference type="ARBA" id="ARBA00022833"/>
    </source>
</evidence>
<dbReference type="EMBL" id="JAACJL010000015">
    <property type="protein sequence ID" value="KAF4620883.1"/>
    <property type="molecule type" value="Genomic_DNA"/>
</dbReference>
<gene>
    <name evidence="6" type="ORF">D9613_000063</name>
</gene>
<name>A0A8H4R1V3_9AGAR</name>
<keyword evidence="2 4" id="KW-0863">Zinc-finger</keyword>
<evidence type="ECO:0000313" key="6">
    <source>
        <dbReference type="EMBL" id="KAF4620883.1"/>
    </source>
</evidence>
<protein>
    <recommendedName>
        <fullName evidence="5">MYND-type domain-containing protein</fullName>
    </recommendedName>
</protein>
<comment type="caution">
    <text evidence="6">The sequence shown here is derived from an EMBL/GenBank/DDBJ whole genome shotgun (WGS) entry which is preliminary data.</text>
</comment>
<proteinExistence type="predicted"/>
<dbReference type="GO" id="GO:0008270">
    <property type="term" value="F:zinc ion binding"/>
    <property type="evidence" value="ECO:0007669"/>
    <property type="project" value="UniProtKB-KW"/>
</dbReference>
<dbReference type="Pfam" id="PF01753">
    <property type="entry name" value="zf-MYND"/>
    <property type="match status" value="1"/>
</dbReference>
<organism evidence="6 7">
    <name type="scientific">Agrocybe pediades</name>
    <dbReference type="NCBI Taxonomy" id="84607"/>
    <lineage>
        <taxon>Eukaryota</taxon>
        <taxon>Fungi</taxon>
        <taxon>Dikarya</taxon>
        <taxon>Basidiomycota</taxon>
        <taxon>Agaricomycotina</taxon>
        <taxon>Agaricomycetes</taxon>
        <taxon>Agaricomycetidae</taxon>
        <taxon>Agaricales</taxon>
        <taxon>Agaricineae</taxon>
        <taxon>Strophariaceae</taxon>
        <taxon>Agrocybe</taxon>
    </lineage>
</organism>
<evidence type="ECO:0000256" key="1">
    <source>
        <dbReference type="ARBA" id="ARBA00022723"/>
    </source>
</evidence>
<keyword evidence="7" id="KW-1185">Reference proteome</keyword>